<evidence type="ECO:0008006" key="4">
    <source>
        <dbReference type="Google" id="ProtNLM"/>
    </source>
</evidence>
<evidence type="ECO:0000313" key="2">
    <source>
        <dbReference type="EMBL" id="GAA0488125.1"/>
    </source>
</evidence>
<evidence type="ECO:0000256" key="1">
    <source>
        <dbReference type="SAM" id="SignalP"/>
    </source>
</evidence>
<comment type="caution">
    <text evidence="2">The sequence shown here is derived from an EMBL/GenBank/DDBJ whole genome shotgun (WGS) entry which is preliminary data.</text>
</comment>
<dbReference type="InterPro" id="IPR006530">
    <property type="entry name" value="YD"/>
</dbReference>
<feature type="chain" id="PRO_5046686514" description="RHS repeat protein" evidence="1">
    <location>
        <begin position="39"/>
        <end position="113"/>
    </location>
</feature>
<proteinExistence type="predicted"/>
<dbReference type="Proteomes" id="UP001500713">
    <property type="component" value="Unassembled WGS sequence"/>
</dbReference>
<keyword evidence="1" id="KW-0732">Signal</keyword>
<protein>
    <recommendedName>
        <fullName evidence="4">RHS repeat protein</fullName>
    </recommendedName>
</protein>
<dbReference type="RefSeq" id="WP_229955891.1">
    <property type="nucleotide sequence ID" value="NZ_BAAAEM010000003.1"/>
</dbReference>
<dbReference type="EMBL" id="BAAAEM010000003">
    <property type="protein sequence ID" value="GAA0488125.1"/>
    <property type="molecule type" value="Genomic_DNA"/>
</dbReference>
<keyword evidence="3" id="KW-1185">Reference proteome</keyword>
<reference evidence="2 3" key="1">
    <citation type="journal article" date="2019" name="Int. J. Syst. Evol. Microbiol.">
        <title>The Global Catalogue of Microorganisms (GCM) 10K type strain sequencing project: providing services to taxonomists for standard genome sequencing and annotation.</title>
        <authorList>
            <consortium name="The Broad Institute Genomics Platform"/>
            <consortium name="The Broad Institute Genome Sequencing Center for Infectious Disease"/>
            <person name="Wu L."/>
            <person name="Ma J."/>
        </authorList>
    </citation>
    <scope>NUCLEOTIDE SEQUENCE [LARGE SCALE GENOMIC DNA]</scope>
    <source>
        <strain evidence="2 3">JCM 14162</strain>
    </source>
</reference>
<dbReference type="InterPro" id="IPR031325">
    <property type="entry name" value="RHS_repeat"/>
</dbReference>
<evidence type="ECO:0000313" key="3">
    <source>
        <dbReference type="Proteomes" id="UP001500713"/>
    </source>
</evidence>
<dbReference type="Gene3D" id="2.180.10.10">
    <property type="entry name" value="RHS repeat-associated core"/>
    <property type="match status" value="1"/>
</dbReference>
<dbReference type="Pfam" id="PF05593">
    <property type="entry name" value="RHS_repeat"/>
    <property type="match status" value="1"/>
</dbReference>
<accession>A0ABN1B100</accession>
<sequence>MTTRNTTKQNFIMQHFKIMTLAISLGAVISFGASSALAQGTTTYEYDALGRLIGTTTTGGANDGLGTVYEYDAAGNRKRVEVTGSDGTPGGPGRIIVLPINGFLVIPIKGASY</sequence>
<organism evidence="2 3">
    <name type="scientific">Parasphingorhabdus litoris</name>
    <dbReference type="NCBI Taxonomy" id="394733"/>
    <lineage>
        <taxon>Bacteria</taxon>
        <taxon>Pseudomonadati</taxon>
        <taxon>Pseudomonadota</taxon>
        <taxon>Alphaproteobacteria</taxon>
        <taxon>Sphingomonadales</taxon>
        <taxon>Sphingomonadaceae</taxon>
        <taxon>Parasphingorhabdus</taxon>
    </lineage>
</organism>
<dbReference type="NCBIfam" id="TIGR01643">
    <property type="entry name" value="YD_repeat_2x"/>
    <property type="match status" value="1"/>
</dbReference>
<gene>
    <name evidence="2" type="ORF">GCM10009096_33860</name>
</gene>
<feature type="signal peptide" evidence="1">
    <location>
        <begin position="1"/>
        <end position="38"/>
    </location>
</feature>
<name>A0ABN1B100_9SPHN</name>